<organism evidence="2 5">
    <name type="scientific">Corynebacterium otitidis ATCC 51513</name>
    <dbReference type="NCBI Taxonomy" id="883169"/>
    <lineage>
        <taxon>Bacteria</taxon>
        <taxon>Bacillati</taxon>
        <taxon>Actinomycetota</taxon>
        <taxon>Actinomycetes</taxon>
        <taxon>Mycobacteriales</taxon>
        <taxon>Corynebacteriaceae</taxon>
        <taxon>Corynebacterium</taxon>
    </lineage>
</organism>
<dbReference type="OrthoDB" id="501320at2"/>
<dbReference type="GO" id="GO:0005524">
    <property type="term" value="F:ATP binding"/>
    <property type="evidence" value="ECO:0007669"/>
    <property type="project" value="UniProtKB-KW"/>
</dbReference>
<dbReference type="Proteomes" id="UP000011016">
    <property type="component" value="Unassembled WGS sequence"/>
</dbReference>
<keyword evidence="2" id="KW-0067">ATP-binding</keyword>
<evidence type="ECO:0000313" key="3">
    <source>
        <dbReference type="EMBL" id="EJZ81856.1"/>
    </source>
</evidence>
<evidence type="ECO:0000313" key="2">
    <source>
        <dbReference type="EMBL" id="CCI83739.1"/>
    </source>
</evidence>
<dbReference type="InterPro" id="IPR003439">
    <property type="entry name" value="ABC_transporter-like_ATP-bd"/>
</dbReference>
<dbReference type="RefSeq" id="WP_004601121.1">
    <property type="nucleotide sequence ID" value="NZ_HF541867.1"/>
</dbReference>
<sequence length="358" mass="37240">MALVEQLVGPSGSGLTRRLEEAYRATPGAAMLTADAAAHVTLLRATVAEEIALPLEQRGWAREKMAARVDEVARGLGLSGLLGRDPRGLSGGQTRRLAIAAVTAAPAPLVLLDEPFGWLDGESLASVVAWLEGLEARVVVAATRPWLGHVPVTRLGEAEELPALPGRVPAVSGELDLGEVTGARLGRRRGWRRRRAVLAEAGPVSLRVPRGGVAWLRGPNGAGKSTILRELAGLGAGPGAGAGLIMQRAADQIVDSHVSDLVEDEELRARLGLPGEAHPLDLPRRGLRLAQCAQVLGEGRALVGADEPEVGLDEAGRRLLHGLLADYLSGGGAVVLACHDEAFAAEVASYAPLVEAAL</sequence>
<dbReference type="GO" id="GO:0016887">
    <property type="term" value="F:ATP hydrolysis activity"/>
    <property type="evidence" value="ECO:0007669"/>
    <property type="project" value="InterPro"/>
</dbReference>
<evidence type="ECO:0000313" key="5">
    <source>
        <dbReference type="Proteomes" id="UP000011016"/>
    </source>
</evidence>
<dbReference type="HOGENOM" id="CLU_050995_0_0_11"/>
<feature type="domain" description="ABC transporter" evidence="1">
    <location>
        <begin position="7"/>
        <end position="116"/>
    </location>
</feature>
<dbReference type="InterPro" id="IPR015854">
    <property type="entry name" value="ABC_transpr_LolD-like"/>
</dbReference>
<dbReference type="Proteomes" id="UP000006078">
    <property type="component" value="Unassembled WGS sequence"/>
</dbReference>
<dbReference type="eggNOG" id="COG1122">
    <property type="taxonomic scope" value="Bacteria"/>
</dbReference>
<dbReference type="SUPFAM" id="SSF52540">
    <property type="entry name" value="P-loop containing nucleoside triphosphate hydrolases"/>
    <property type="match status" value="2"/>
</dbReference>
<accession>I7LC88</accession>
<reference evidence="2 5" key="1">
    <citation type="journal article" date="2012" name="J. Bacteriol.">
        <title>Draft Genome Sequence of Turicella otitidis ATCC 51513, Isolated from Middle Ear Fluid from a Child with Otitis Media.</title>
        <authorList>
            <person name="Brinkrolf K."/>
            <person name="Schneider J."/>
            <person name="Knecht M."/>
            <person name="Ruckert C."/>
            <person name="Tauch A."/>
        </authorList>
    </citation>
    <scope>NUCLEOTIDE SEQUENCE [LARGE SCALE GENOMIC DNA]</scope>
    <source>
        <strain evidence="2 5">ATCC 51513</strain>
    </source>
</reference>
<comment type="caution">
    <text evidence="2">The sequence shown here is derived from an EMBL/GenBank/DDBJ whole genome shotgun (WGS) entry which is preliminary data.</text>
</comment>
<dbReference type="EMBL" id="CAJZ01000141">
    <property type="protein sequence ID" value="CCI83739.1"/>
    <property type="molecule type" value="Genomic_DNA"/>
</dbReference>
<dbReference type="PATRIC" id="fig|883169.3.peg.1187"/>
<dbReference type="PANTHER" id="PTHR24220">
    <property type="entry name" value="IMPORT ATP-BINDING PROTEIN"/>
    <property type="match status" value="1"/>
</dbReference>
<keyword evidence="4" id="KW-1185">Reference proteome</keyword>
<feature type="domain" description="ABC transporter" evidence="1">
    <location>
        <begin position="203"/>
        <end position="236"/>
    </location>
</feature>
<dbReference type="Gene3D" id="3.40.50.300">
    <property type="entry name" value="P-loop containing nucleotide triphosphate hydrolases"/>
    <property type="match status" value="2"/>
</dbReference>
<proteinExistence type="predicted"/>
<dbReference type="AlphaFoldDB" id="I7LC88"/>
<dbReference type="STRING" id="29321.AAV33_02420"/>
<gene>
    <name evidence="2" type="ORF">BN46_1011</name>
    <name evidence="3" type="ORF">HMPREF9719_01231</name>
</gene>
<dbReference type="PANTHER" id="PTHR24220:SF684">
    <property type="entry name" value="FE(3+) IONS IMPORT ATP-BINDING PROTEIN FBPC"/>
    <property type="match status" value="1"/>
</dbReference>
<protein>
    <submittedName>
        <fullName evidence="2">Methionine import ATP-binding protein metN</fullName>
    </submittedName>
</protein>
<keyword evidence="2" id="KW-0547">Nucleotide-binding</keyword>
<evidence type="ECO:0000313" key="4">
    <source>
        <dbReference type="Proteomes" id="UP000006078"/>
    </source>
</evidence>
<reference evidence="3 4" key="2">
    <citation type="submission" date="2012-08" db="EMBL/GenBank/DDBJ databases">
        <title>The Genome Sequence of Turicella otitidis ATCC 51513.</title>
        <authorList>
            <consortium name="The Broad Institute Genome Sequencing Platform"/>
            <person name="Earl A."/>
            <person name="Ward D."/>
            <person name="Feldgarden M."/>
            <person name="Gevers D."/>
            <person name="Huys G."/>
            <person name="Walker B."/>
            <person name="Young S.K."/>
            <person name="Zeng Q."/>
            <person name="Gargeya S."/>
            <person name="Fitzgerald M."/>
            <person name="Haas B."/>
            <person name="Abouelleil A."/>
            <person name="Alvarado L."/>
            <person name="Arachchi H.M."/>
            <person name="Berlin A.M."/>
            <person name="Chapman S.B."/>
            <person name="Goldberg J."/>
            <person name="Griggs A."/>
            <person name="Gujja S."/>
            <person name="Hansen M."/>
            <person name="Howarth C."/>
            <person name="Imamovic A."/>
            <person name="Larimer J."/>
            <person name="McCowen C."/>
            <person name="Montmayeur A."/>
            <person name="Murphy C."/>
            <person name="Neiman D."/>
            <person name="Pearson M."/>
            <person name="Priest M."/>
            <person name="Roberts A."/>
            <person name="Saif S."/>
            <person name="Shea T."/>
            <person name="Sisk P."/>
            <person name="Sykes S."/>
            <person name="Wortman J."/>
            <person name="Nusbaum C."/>
            <person name="Birren B."/>
        </authorList>
    </citation>
    <scope>NUCLEOTIDE SEQUENCE [LARGE SCALE GENOMIC DNA]</scope>
    <source>
        <strain evidence="3 4">ATCC 51513</strain>
    </source>
</reference>
<dbReference type="Pfam" id="PF00005">
    <property type="entry name" value="ABC_tran"/>
    <property type="match status" value="2"/>
</dbReference>
<evidence type="ECO:0000259" key="1">
    <source>
        <dbReference type="Pfam" id="PF00005"/>
    </source>
</evidence>
<dbReference type="GO" id="GO:0022857">
    <property type="term" value="F:transmembrane transporter activity"/>
    <property type="evidence" value="ECO:0007669"/>
    <property type="project" value="TreeGrafter"/>
</dbReference>
<dbReference type="InterPro" id="IPR027417">
    <property type="entry name" value="P-loop_NTPase"/>
</dbReference>
<dbReference type="GO" id="GO:0005886">
    <property type="term" value="C:plasma membrane"/>
    <property type="evidence" value="ECO:0007669"/>
    <property type="project" value="TreeGrafter"/>
</dbReference>
<name>I7LC88_9CORY</name>
<dbReference type="EMBL" id="AHAE01000056">
    <property type="protein sequence ID" value="EJZ81856.1"/>
    <property type="molecule type" value="Genomic_DNA"/>
</dbReference>